<dbReference type="Proteomes" id="UP001177160">
    <property type="component" value="Unassembled WGS sequence"/>
</dbReference>
<evidence type="ECO:0000256" key="2">
    <source>
        <dbReference type="ARBA" id="ARBA00022448"/>
    </source>
</evidence>
<evidence type="ECO:0000256" key="1">
    <source>
        <dbReference type="ARBA" id="ARBA00004651"/>
    </source>
</evidence>
<feature type="transmembrane region" description="Helical" evidence="7">
    <location>
        <begin position="157"/>
        <end position="179"/>
    </location>
</feature>
<evidence type="ECO:0000259" key="8">
    <source>
        <dbReference type="PROSITE" id="PS50928"/>
    </source>
</evidence>
<reference evidence="9" key="1">
    <citation type="submission" date="2022-09" db="EMBL/GenBank/DDBJ databases">
        <title>Novel Mycoplasma species identified in domestic and wild animals.</title>
        <authorList>
            <person name="Volokhov D.V."/>
            <person name="Furtak V.A."/>
            <person name="Zagorodnyaya T.A."/>
        </authorList>
    </citation>
    <scope>NUCLEOTIDE SEQUENCE</scope>
    <source>
        <strain evidence="9">Oakley</strain>
    </source>
</reference>
<organism evidence="9 10">
    <name type="scientific">Paracholeplasma manati</name>
    <dbReference type="NCBI Taxonomy" id="591373"/>
    <lineage>
        <taxon>Bacteria</taxon>
        <taxon>Bacillati</taxon>
        <taxon>Mycoplasmatota</taxon>
        <taxon>Mollicutes</taxon>
        <taxon>Acholeplasmatales</taxon>
        <taxon>Acholeplasmataceae</taxon>
        <taxon>Paracholeplasma</taxon>
    </lineage>
</organism>
<dbReference type="EMBL" id="JAOVQM010000008">
    <property type="protein sequence ID" value="MCV2232714.1"/>
    <property type="molecule type" value="Genomic_DNA"/>
</dbReference>
<feature type="transmembrane region" description="Helical" evidence="7">
    <location>
        <begin position="261"/>
        <end position="279"/>
    </location>
</feature>
<dbReference type="SUPFAM" id="SSF161098">
    <property type="entry name" value="MetI-like"/>
    <property type="match status" value="1"/>
</dbReference>
<keyword evidence="4 7" id="KW-0812">Transmembrane</keyword>
<protein>
    <submittedName>
        <fullName evidence="9">Carbohydrate ABC transporter permease</fullName>
    </submittedName>
</protein>
<evidence type="ECO:0000256" key="6">
    <source>
        <dbReference type="ARBA" id="ARBA00023136"/>
    </source>
</evidence>
<keyword evidence="2 7" id="KW-0813">Transport</keyword>
<proteinExistence type="inferred from homology"/>
<comment type="subcellular location">
    <subcellularLocation>
        <location evidence="1 7">Cell membrane</location>
        <topology evidence="1 7">Multi-pass membrane protein</topology>
    </subcellularLocation>
</comment>
<dbReference type="PANTHER" id="PTHR43744:SF6">
    <property type="entry name" value="ABC TRANSPORTER PERMEASE PROTEIN YESQ-RELATED"/>
    <property type="match status" value="1"/>
</dbReference>
<evidence type="ECO:0000256" key="4">
    <source>
        <dbReference type="ARBA" id="ARBA00022692"/>
    </source>
</evidence>
<feature type="transmembrane region" description="Helical" evidence="7">
    <location>
        <begin position="115"/>
        <end position="137"/>
    </location>
</feature>
<evidence type="ECO:0000313" key="9">
    <source>
        <dbReference type="EMBL" id="MCV2232714.1"/>
    </source>
</evidence>
<keyword evidence="5 7" id="KW-1133">Transmembrane helix</keyword>
<comment type="caution">
    <text evidence="9">The sequence shown here is derived from an EMBL/GenBank/DDBJ whole genome shotgun (WGS) entry which is preliminary data.</text>
</comment>
<feature type="transmembrane region" description="Helical" evidence="7">
    <location>
        <begin position="84"/>
        <end position="103"/>
    </location>
</feature>
<keyword evidence="6 7" id="KW-0472">Membrane</keyword>
<accession>A0ABT2Y7J7</accession>
<dbReference type="InterPro" id="IPR035906">
    <property type="entry name" value="MetI-like_sf"/>
</dbReference>
<evidence type="ECO:0000256" key="5">
    <source>
        <dbReference type="ARBA" id="ARBA00022989"/>
    </source>
</evidence>
<sequence>MNKTIQKRIFTIIKYTIILAFAFVMLYPLLWIIGASFNEGANESFFFWPTHFTWIGWQEALTAPGWGSARGYSLLRAVWNTMQYVLPHVIFGTVSTLLTAYVLTRMHFKGKKLVFALVIGTLLMPNTIFRIPMYAFWTSPSVATIWENSPLPFMPFLPLWAGSVFAVNSFSIFMFIQFFRTIPRDLDEAAYMDGANKMQVLWYVLMPVLKPIVITVALLLFIAEFNDYQGPLIYITNAELFPLAKVLPLLGLDSTNTYAHVYARSIVSVSILIIVFFVAQKYFVGNNADSAIKG</sequence>
<name>A0ABT2Y7J7_9MOLU</name>
<feature type="domain" description="ABC transmembrane type-1" evidence="8">
    <location>
        <begin position="78"/>
        <end position="279"/>
    </location>
</feature>
<dbReference type="PROSITE" id="PS50928">
    <property type="entry name" value="ABC_TM1"/>
    <property type="match status" value="1"/>
</dbReference>
<evidence type="ECO:0000256" key="3">
    <source>
        <dbReference type="ARBA" id="ARBA00022475"/>
    </source>
</evidence>
<feature type="transmembrane region" description="Helical" evidence="7">
    <location>
        <begin position="12"/>
        <end position="33"/>
    </location>
</feature>
<comment type="similarity">
    <text evidence="7">Belongs to the binding-protein-dependent transport system permease family.</text>
</comment>
<evidence type="ECO:0000313" key="10">
    <source>
        <dbReference type="Proteomes" id="UP001177160"/>
    </source>
</evidence>
<dbReference type="Gene3D" id="1.10.3720.10">
    <property type="entry name" value="MetI-like"/>
    <property type="match status" value="1"/>
</dbReference>
<keyword evidence="10" id="KW-1185">Reference proteome</keyword>
<evidence type="ECO:0000256" key="7">
    <source>
        <dbReference type="RuleBase" id="RU363032"/>
    </source>
</evidence>
<dbReference type="CDD" id="cd06261">
    <property type="entry name" value="TM_PBP2"/>
    <property type="match status" value="1"/>
</dbReference>
<dbReference type="PANTHER" id="PTHR43744">
    <property type="entry name" value="ABC TRANSPORTER PERMEASE PROTEIN MG189-RELATED-RELATED"/>
    <property type="match status" value="1"/>
</dbReference>
<feature type="transmembrane region" description="Helical" evidence="7">
    <location>
        <begin position="200"/>
        <end position="223"/>
    </location>
</feature>
<keyword evidence="3" id="KW-1003">Cell membrane</keyword>
<dbReference type="InterPro" id="IPR000515">
    <property type="entry name" value="MetI-like"/>
</dbReference>
<dbReference type="RefSeq" id="WP_263608903.1">
    <property type="nucleotide sequence ID" value="NZ_JAOVQM010000008.1"/>
</dbReference>
<dbReference type="Pfam" id="PF00528">
    <property type="entry name" value="BPD_transp_1"/>
    <property type="match status" value="1"/>
</dbReference>
<gene>
    <name evidence="9" type="ORF">N7548_07770</name>
</gene>